<dbReference type="EMBL" id="AVOT02039280">
    <property type="protein sequence ID" value="MBW0534298.1"/>
    <property type="molecule type" value="Genomic_DNA"/>
</dbReference>
<organism evidence="2 3">
    <name type="scientific">Austropuccinia psidii MF-1</name>
    <dbReference type="NCBI Taxonomy" id="1389203"/>
    <lineage>
        <taxon>Eukaryota</taxon>
        <taxon>Fungi</taxon>
        <taxon>Dikarya</taxon>
        <taxon>Basidiomycota</taxon>
        <taxon>Pucciniomycotina</taxon>
        <taxon>Pucciniomycetes</taxon>
        <taxon>Pucciniales</taxon>
        <taxon>Sphaerophragmiaceae</taxon>
        <taxon>Austropuccinia</taxon>
    </lineage>
</organism>
<reference evidence="2" key="1">
    <citation type="submission" date="2021-03" db="EMBL/GenBank/DDBJ databases">
        <title>Draft genome sequence of rust myrtle Austropuccinia psidii MF-1, a brazilian biotype.</title>
        <authorList>
            <person name="Quecine M.C."/>
            <person name="Pachon D.M.R."/>
            <person name="Bonatelli M.L."/>
            <person name="Correr F.H."/>
            <person name="Franceschini L.M."/>
            <person name="Leite T.F."/>
            <person name="Margarido G.R.A."/>
            <person name="Almeida C.A."/>
            <person name="Ferrarezi J.A."/>
            <person name="Labate C.A."/>
        </authorList>
    </citation>
    <scope>NUCLEOTIDE SEQUENCE</scope>
    <source>
        <strain evidence="2">MF-1</strain>
    </source>
</reference>
<keyword evidence="3" id="KW-1185">Reference proteome</keyword>
<dbReference type="Proteomes" id="UP000765509">
    <property type="component" value="Unassembled WGS sequence"/>
</dbReference>
<evidence type="ECO:0000256" key="1">
    <source>
        <dbReference type="SAM" id="MobiDB-lite"/>
    </source>
</evidence>
<evidence type="ECO:0000313" key="3">
    <source>
        <dbReference type="Proteomes" id="UP000765509"/>
    </source>
</evidence>
<protein>
    <submittedName>
        <fullName evidence="2">Uncharacterized protein</fullName>
    </submittedName>
</protein>
<comment type="caution">
    <text evidence="2">The sequence shown here is derived from an EMBL/GenBank/DDBJ whole genome shotgun (WGS) entry which is preliminary data.</text>
</comment>
<name>A0A9Q3FA85_9BASI</name>
<evidence type="ECO:0000313" key="2">
    <source>
        <dbReference type="EMBL" id="MBW0534298.1"/>
    </source>
</evidence>
<proteinExistence type="predicted"/>
<feature type="region of interest" description="Disordered" evidence="1">
    <location>
        <begin position="34"/>
        <end position="74"/>
    </location>
</feature>
<dbReference type="AlphaFoldDB" id="A0A9Q3FA85"/>
<accession>A0A9Q3FA85</accession>
<gene>
    <name evidence="2" type="ORF">O181_074013</name>
</gene>
<sequence length="119" mass="13092">MSVKYSHDVIFNEDTFPGHTFFNTLLPVSHGFSPSTNLHPTRDSSPNEHIIASPLPTENVGSPPMPASSLSPSEHLIELSPTTAVRPGWDIVVQPINQNTQQDISSFVSSDKIVLHKRH</sequence>